<keyword evidence="2" id="KW-0732">Signal</keyword>
<dbReference type="EMBL" id="JBJDQH010000011">
    <property type="protein sequence ID" value="MFK4269452.1"/>
    <property type="molecule type" value="Genomic_DNA"/>
</dbReference>
<proteinExistence type="predicted"/>
<gene>
    <name evidence="3" type="ORF">ACI2L5_31630</name>
</gene>
<feature type="signal peptide" evidence="2">
    <location>
        <begin position="1"/>
        <end position="25"/>
    </location>
</feature>
<sequence length="208" mass="21231">MLNRSALPRLAALACAAGLALLAIGCEDDAASGEAGRGPGPAASADGALNGDGGRALALGKATAITYKGGSDNVRGTLEVAAESVVKGSRADLPKASLQGAERQLQPYYVTMTFKNIGDASIHYPFLNTPTSLEDSGGASQEVLISEDDGVRRCTGKDPDDFGTGDTATLCKVFLLPRGATPATVTYATGDGTERPVSWKVPRSSARS</sequence>
<feature type="chain" id="PRO_5045931260" description="DUF4352 domain-containing protein" evidence="2">
    <location>
        <begin position="26"/>
        <end position="208"/>
    </location>
</feature>
<evidence type="ECO:0000313" key="3">
    <source>
        <dbReference type="EMBL" id="MFK4269452.1"/>
    </source>
</evidence>
<reference evidence="3 4" key="1">
    <citation type="submission" date="2024-11" db="EMBL/GenBank/DDBJ databases">
        <title>The Natural Products Discovery Center: Release of the First 8490 Sequenced Strains for Exploring Actinobacteria Biosynthetic Diversity.</title>
        <authorList>
            <person name="Kalkreuter E."/>
            <person name="Kautsar S.A."/>
            <person name="Yang D."/>
            <person name="Bader C.D."/>
            <person name="Teijaro C.N."/>
            <person name="Fluegel L."/>
            <person name="Davis C.M."/>
            <person name="Simpson J.R."/>
            <person name="Lauterbach L."/>
            <person name="Steele A.D."/>
            <person name="Gui C."/>
            <person name="Meng S."/>
            <person name="Li G."/>
            <person name="Viehrig K."/>
            <person name="Ye F."/>
            <person name="Su P."/>
            <person name="Kiefer A.F."/>
            <person name="Nichols A."/>
            <person name="Cepeda A.J."/>
            <person name="Yan W."/>
            <person name="Fan B."/>
            <person name="Jiang Y."/>
            <person name="Adhikari A."/>
            <person name="Zheng C.-J."/>
            <person name="Schuster L."/>
            <person name="Cowan T.M."/>
            <person name="Smanski M.J."/>
            <person name="Chevrette M.G."/>
            <person name="De Carvalho L.P.S."/>
            <person name="Shen B."/>
        </authorList>
    </citation>
    <scope>NUCLEOTIDE SEQUENCE [LARGE SCALE GENOMIC DNA]</scope>
    <source>
        <strain evidence="3 4">NPDC020863</strain>
    </source>
</reference>
<comment type="caution">
    <text evidence="3">The sequence shown here is derived from an EMBL/GenBank/DDBJ whole genome shotgun (WGS) entry which is preliminary data.</text>
</comment>
<name>A0ABW8LU60_9ACTN</name>
<dbReference type="Proteomes" id="UP001620295">
    <property type="component" value="Unassembled WGS sequence"/>
</dbReference>
<keyword evidence="4" id="KW-1185">Reference proteome</keyword>
<evidence type="ECO:0000313" key="4">
    <source>
        <dbReference type="Proteomes" id="UP001620295"/>
    </source>
</evidence>
<dbReference type="RefSeq" id="WP_358637512.1">
    <property type="nucleotide sequence ID" value="NZ_JBFACG010000012.1"/>
</dbReference>
<dbReference type="PROSITE" id="PS51257">
    <property type="entry name" value="PROKAR_LIPOPROTEIN"/>
    <property type="match status" value="1"/>
</dbReference>
<evidence type="ECO:0000256" key="2">
    <source>
        <dbReference type="SAM" id="SignalP"/>
    </source>
</evidence>
<organism evidence="3 4">
    <name type="scientific">Streptomyces milbemycinicus</name>
    <dbReference type="NCBI Taxonomy" id="476552"/>
    <lineage>
        <taxon>Bacteria</taxon>
        <taxon>Bacillati</taxon>
        <taxon>Actinomycetota</taxon>
        <taxon>Actinomycetes</taxon>
        <taxon>Kitasatosporales</taxon>
        <taxon>Streptomycetaceae</taxon>
        <taxon>Streptomyces</taxon>
    </lineage>
</organism>
<accession>A0ABW8LU60</accession>
<evidence type="ECO:0008006" key="5">
    <source>
        <dbReference type="Google" id="ProtNLM"/>
    </source>
</evidence>
<feature type="region of interest" description="Disordered" evidence="1">
    <location>
        <begin position="186"/>
        <end position="208"/>
    </location>
</feature>
<evidence type="ECO:0000256" key="1">
    <source>
        <dbReference type="SAM" id="MobiDB-lite"/>
    </source>
</evidence>
<protein>
    <recommendedName>
        <fullName evidence="5">DUF4352 domain-containing protein</fullName>
    </recommendedName>
</protein>